<name>A0ABQ8B1T9_BRANA</name>
<dbReference type="EMBL" id="JAGKQM010000012">
    <property type="protein sequence ID" value="KAH0898771.1"/>
    <property type="molecule type" value="Genomic_DNA"/>
</dbReference>
<reference evidence="1 2" key="1">
    <citation type="submission" date="2021-05" db="EMBL/GenBank/DDBJ databases">
        <title>Genome Assembly of Synthetic Allotetraploid Brassica napus Reveals Homoeologous Exchanges between Subgenomes.</title>
        <authorList>
            <person name="Davis J.T."/>
        </authorList>
    </citation>
    <scope>NUCLEOTIDE SEQUENCE [LARGE SCALE GENOMIC DNA]</scope>
    <source>
        <strain evidence="2">cv. Da-Ae</strain>
        <tissue evidence="1">Seedling</tissue>
    </source>
</reference>
<evidence type="ECO:0000313" key="2">
    <source>
        <dbReference type="Proteomes" id="UP000824890"/>
    </source>
</evidence>
<proteinExistence type="predicted"/>
<evidence type="ECO:0000313" key="1">
    <source>
        <dbReference type="EMBL" id="KAH0898771.1"/>
    </source>
</evidence>
<gene>
    <name evidence="1" type="ORF">HID58_048339</name>
</gene>
<protein>
    <submittedName>
        <fullName evidence="1">Uncharacterized protein</fullName>
    </submittedName>
</protein>
<organism evidence="1 2">
    <name type="scientific">Brassica napus</name>
    <name type="common">Rape</name>
    <dbReference type="NCBI Taxonomy" id="3708"/>
    <lineage>
        <taxon>Eukaryota</taxon>
        <taxon>Viridiplantae</taxon>
        <taxon>Streptophyta</taxon>
        <taxon>Embryophyta</taxon>
        <taxon>Tracheophyta</taxon>
        <taxon>Spermatophyta</taxon>
        <taxon>Magnoliopsida</taxon>
        <taxon>eudicotyledons</taxon>
        <taxon>Gunneridae</taxon>
        <taxon>Pentapetalae</taxon>
        <taxon>rosids</taxon>
        <taxon>malvids</taxon>
        <taxon>Brassicales</taxon>
        <taxon>Brassicaceae</taxon>
        <taxon>Brassiceae</taxon>
        <taxon>Brassica</taxon>
    </lineage>
</organism>
<comment type="caution">
    <text evidence="1">The sequence shown here is derived from an EMBL/GenBank/DDBJ whole genome shotgun (WGS) entry which is preliminary data.</text>
</comment>
<accession>A0ABQ8B1T9</accession>
<dbReference type="Proteomes" id="UP000824890">
    <property type="component" value="Unassembled WGS sequence"/>
</dbReference>
<keyword evidence="2" id="KW-1185">Reference proteome</keyword>
<sequence length="192" mass="21662">MKIVRPVGKSDNERLRVRLRLGGLVYHIHGHSGDMIRIRILGVDLISILGVKRDFDLRMLARRRINGKLFEYTLYTFLLPVLLSNICVASVNNGGFPKPTVTEMGKKLAERIRKQRALHCPDCIFHQHHIFKAKKGEDEHGDLKPASIAEGGNCSIPYFPNLKTLVWEKTVSLIIKELLPSADKGCVKEDGI</sequence>